<accession>A0AAU1UHP2</accession>
<evidence type="ECO:0000313" key="1">
    <source>
        <dbReference type="EMBL" id="WTS16992.1"/>
    </source>
</evidence>
<sequence length="80" mass="9177">MRAYQLAPKPVATASRCCHTRAHERRQEPRRAICFQVVDPLLTALDVDPAEFWGRYEPRALHREVLPLQPATLGRMPRTG</sequence>
<protein>
    <submittedName>
        <fullName evidence="1">Uncharacterized protein</fullName>
    </submittedName>
</protein>
<gene>
    <name evidence="1" type="ORF">OHU69_41705</name>
</gene>
<dbReference type="EMBL" id="CP108195">
    <property type="protein sequence ID" value="WTS16992.1"/>
    <property type="molecule type" value="Genomic_DNA"/>
</dbReference>
<organism evidence="1">
    <name type="scientific">Streptomyces sp. NBC_00119</name>
    <dbReference type="NCBI Taxonomy" id="2975659"/>
    <lineage>
        <taxon>Bacteria</taxon>
        <taxon>Bacillati</taxon>
        <taxon>Actinomycetota</taxon>
        <taxon>Actinomycetes</taxon>
        <taxon>Kitasatosporales</taxon>
        <taxon>Streptomycetaceae</taxon>
        <taxon>Streptomyces</taxon>
    </lineage>
</organism>
<dbReference type="AlphaFoldDB" id="A0AAU1UHP2"/>
<proteinExistence type="predicted"/>
<reference evidence="1" key="1">
    <citation type="submission" date="2022-10" db="EMBL/GenBank/DDBJ databases">
        <title>The complete genomes of actinobacterial strains from the NBC collection.</title>
        <authorList>
            <person name="Joergensen T.S."/>
            <person name="Alvarez Arevalo M."/>
            <person name="Sterndorff E.B."/>
            <person name="Faurdal D."/>
            <person name="Vuksanovic O."/>
            <person name="Mourched A.-S."/>
            <person name="Charusanti P."/>
            <person name="Shaw S."/>
            <person name="Blin K."/>
            <person name="Weber T."/>
        </authorList>
    </citation>
    <scope>NUCLEOTIDE SEQUENCE</scope>
    <source>
        <strain evidence="1">NBC_00119</strain>
    </source>
</reference>
<name>A0AAU1UHP2_9ACTN</name>